<evidence type="ECO:0000313" key="2">
    <source>
        <dbReference type="EMBL" id="MCI41232.1"/>
    </source>
</evidence>
<name>A0A392RYK9_9FABA</name>
<accession>A0A392RYK9</accession>
<comment type="caution">
    <text evidence="2">The sequence shown here is derived from an EMBL/GenBank/DDBJ whole genome shotgun (WGS) entry which is preliminary data.</text>
</comment>
<feature type="region of interest" description="Disordered" evidence="1">
    <location>
        <begin position="1"/>
        <end position="20"/>
    </location>
</feature>
<organism evidence="2 3">
    <name type="scientific">Trifolium medium</name>
    <dbReference type="NCBI Taxonomy" id="97028"/>
    <lineage>
        <taxon>Eukaryota</taxon>
        <taxon>Viridiplantae</taxon>
        <taxon>Streptophyta</taxon>
        <taxon>Embryophyta</taxon>
        <taxon>Tracheophyta</taxon>
        <taxon>Spermatophyta</taxon>
        <taxon>Magnoliopsida</taxon>
        <taxon>eudicotyledons</taxon>
        <taxon>Gunneridae</taxon>
        <taxon>Pentapetalae</taxon>
        <taxon>rosids</taxon>
        <taxon>fabids</taxon>
        <taxon>Fabales</taxon>
        <taxon>Fabaceae</taxon>
        <taxon>Papilionoideae</taxon>
        <taxon>50 kb inversion clade</taxon>
        <taxon>NPAAA clade</taxon>
        <taxon>Hologalegina</taxon>
        <taxon>IRL clade</taxon>
        <taxon>Trifolieae</taxon>
        <taxon>Trifolium</taxon>
    </lineage>
</organism>
<dbReference type="AlphaFoldDB" id="A0A392RYK9"/>
<reference evidence="2 3" key="1">
    <citation type="journal article" date="2018" name="Front. Plant Sci.">
        <title>Red Clover (Trifolium pratense) and Zigzag Clover (T. medium) - A Picture of Genomic Similarities and Differences.</title>
        <authorList>
            <person name="Dluhosova J."/>
            <person name="Istvanek J."/>
            <person name="Nedelnik J."/>
            <person name="Repkova J."/>
        </authorList>
    </citation>
    <scope>NUCLEOTIDE SEQUENCE [LARGE SCALE GENOMIC DNA]</scope>
    <source>
        <strain evidence="3">cv. 10/8</strain>
        <tissue evidence="2">Leaf</tissue>
    </source>
</reference>
<protein>
    <submittedName>
        <fullName evidence="2">Uncharacterized protein</fullName>
    </submittedName>
</protein>
<proteinExistence type="predicted"/>
<dbReference type="Proteomes" id="UP000265520">
    <property type="component" value="Unassembled WGS sequence"/>
</dbReference>
<evidence type="ECO:0000313" key="3">
    <source>
        <dbReference type="Proteomes" id="UP000265520"/>
    </source>
</evidence>
<evidence type="ECO:0000256" key="1">
    <source>
        <dbReference type="SAM" id="MobiDB-lite"/>
    </source>
</evidence>
<keyword evidence="3" id="KW-1185">Reference proteome</keyword>
<feature type="non-terminal residue" evidence="2">
    <location>
        <position position="74"/>
    </location>
</feature>
<sequence length="74" mass="7887">MDPDPGIANVANKNPVSTRPDARVTNKTLIVTGVSTAGVTQGDVNQQADKVITDTDDSQEFQVVVSKFAKKTQK</sequence>
<dbReference type="EMBL" id="LXQA010289582">
    <property type="protein sequence ID" value="MCI41232.1"/>
    <property type="molecule type" value="Genomic_DNA"/>
</dbReference>